<gene>
    <name evidence="2" type="ORF">LPLAT_LOCUS12112</name>
</gene>
<dbReference type="AlphaFoldDB" id="A0AAV2P4R1"/>
<protein>
    <submittedName>
        <fullName evidence="2">Uncharacterized protein</fullName>
    </submittedName>
</protein>
<evidence type="ECO:0000313" key="3">
    <source>
        <dbReference type="Proteomes" id="UP001497644"/>
    </source>
</evidence>
<name>A0AAV2P4R1_9HYME</name>
<feature type="region of interest" description="Disordered" evidence="1">
    <location>
        <begin position="56"/>
        <end position="79"/>
    </location>
</feature>
<dbReference type="EMBL" id="OZ034830">
    <property type="protein sequence ID" value="CAL1686786.1"/>
    <property type="molecule type" value="Genomic_DNA"/>
</dbReference>
<evidence type="ECO:0000313" key="2">
    <source>
        <dbReference type="EMBL" id="CAL1686786.1"/>
    </source>
</evidence>
<organism evidence="2 3">
    <name type="scientific">Lasius platythorax</name>
    <dbReference type="NCBI Taxonomy" id="488582"/>
    <lineage>
        <taxon>Eukaryota</taxon>
        <taxon>Metazoa</taxon>
        <taxon>Ecdysozoa</taxon>
        <taxon>Arthropoda</taxon>
        <taxon>Hexapoda</taxon>
        <taxon>Insecta</taxon>
        <taxon>Pterygota</taxon>
        <taxon>Neoptera</taxon>
        <taxon>Endopterygota</taxon>
        <taxon>Hymenoptera</taxon>
        <taxon>Apocrita</taxon>
        <taxon>Aculeata</taxon>
        <taxon>Formicoidea</taxon>
        <taxon>Formicidae</taxon>
        <taxon>Formicinae</taxon>
        <taxon>Lasius</taxon>
        <taxon>Lasius</taxon>
    </lineage>
</organism>
<accession>A0AAV2P4R1</accession>
<keyword evidence="3" id="KW-1185">Reference proteome</keyword>
<evidence type="ECO:0000256" key="1">
    <source>
        <dbReference type="SAM" id="MobiDB-lite"/>
    </source>
</evidence>
<sequence>MERYAKRFIPKKGLRWTSAKNTASPEPSEKIDNAMLTEQCCKSMTENFALFQSTENADKAGQNGSRRFTFETRAWPPLK</sequence>
<proteinExistence type="predicted"/>
<dbReference type="Proteomes" id="UP001497644">
    <property type="component" value="Chromosome 7"/>
</dbReference>
<reference evidence="2" key="1">
    <citation type="submission" date="2024-04" db="EMBL/GenBank/DDBJ databases">
        <authorList>
            <consortium name="Molecular Ecology Group"/>
        </authorList>
    </citation>
    <scope>NUCLEOTIDE SEQUENCE</scope>
</reference>